<dbReference type="SUPFAM" id="SSF56672">
    <property type="entry name" value="DNA/RNA polymerases"/>
    <property type="match status" value="1"/>
</dbReference>
<keyword evidence="2" id="KW-0548">Nucleotidyltransferase</keyword>
<dbReference type="InterPro" id="IPR012337">
    <property type="entry name" value="RNaseH-like_sf"/>
</dbReference>
<proteinExistence type="predicted"/>
<protein>
    <submittedName>
        <fullName evidence="2">Reverse transcriptase domain-containing protein</fullName>
    </submittedName>
</protein>
<gene>
    <name evidence="2" type="ORF">Tco_1045811</name>
</gene>
<evidence type="ECO:0000259" key="1">
    <source>
        <dbReference type="Pfam" id="PF17921"/>
    </source>
</evidence>
<keyword evidence="2" id="KW-0808">Transferase</keyword>
<dbReference type="PANTHER" id="PTHR37984">
    <property type="entry name" value="PROTEIN CBG26694"/>
    <property type="match status" value="1"/>
</dbReference>
<dbReference type="Pfam" id="PF17921">
    <property type="entry name" value="Integrase_H2C2"/>
    <property type="match status" value="1"/>
</dbReference>
<sequence length="410" mass="47202">MENGESEETNKSILECTLVLEDVPFSIDLLPFELGSFDVIVVHGERSEENLKHLASIKADKKKLEDIPIIRNFPKVFPEGLTELPPIRPVKFRIDLAPKETPETKAPYRLIPYDMQELSDQLQELQDKGFIRPNLQSGYHQLRVHEEDVPKTAFRTRYGHFEFLVMPFGLTNAPAVSDYDCEIRYHPGKANAVADALSRKERAKPVRVRAMNMTIFSDIKGKIIEAQKEAFKEVNVQGEALRGLDKQMERADKMYHDLRDVYWWLGMKRDIAIYVSKCLTCSKIKAEHHRPSGLLQQPEIPEWKWEGIAMDFITKLPRTSSGHDSIWMLQKALGTHLDMSTTYHPQTDGQSERTIQTLEYMLRVCDIDFGGSWDTHLPLVEFSYNSSYHTSIRCAQFVALYGRKCRSPVV</sequence>
<accession>A0ABQ5GTW2</accession>
<dbReference type="GO" id="GO:0003964">
    <property type="term" value="F:RNA-directed DNA polymerase activity"/>
    <property type="evidence" value="ECO:0007669"/>
    <property type="project" value="UniProtKB-KW"/>
</dbReference>
<keyword evidence="2" id="KW-0695">RNA-directed DNA polymerase</keyword>
<dbReference type="InterPro" id="IPR036397">
    <property type="entry name" value="RNaseH_sf"/>
</dbReference>
<evidence type="ECO:0000313" key="3">
    <source>
        <dbReference type="Proteomes" id="UP001151760"/>
    </source>
</evidence>
<dbReference type="InterPro" id="IPR050951">
    <property type="entry name" value="Retrovirus_Pol_polyprotein"/>
</dbReference>
<reference evidence="2" key="1">
    <citation type="journal article" date="2022" name="Int. J. Mol. Sci.">
        <title>Draft Genome of Tanacetum Coccineum: Genomic Comparison of Closely Related Tanacetum-Family Plants.</title>
        <authorList>
            <person name="Yamashiro T."/>
            <person name="Shiraishi A."/>
            <person name="Nakayama K."/>
            <person name="Satake H."/>
        </authorList>
    </citation>
    <scope>NUCLEOTIDE SEQUENCE</scope>
</reference>
<dbReference type="PANTHER" id="PTHR37984:SF15">
    <property type="entry name" value="INTEGRASE CATALYTIC DOMAIN-CONTAINING PROTEIN"/>
    <property type="match status" value="1"/>
</dbReference>
<keyword evidence="3" id="KW-1185">Reference proteome</keyword>
<comment type="caution">
    <text evidence="2">The sequence shown here is derived from an EMBL/GenBank/DDBJ whole genome shotgun (WGS) entry which is preliminary data.</text>
</comment>
<dbReference type="InterPro" id="IPR043502">
    <property type="entry name" value="DNA/RNA_pol_sf"/>
</dbReference>
<organism evidence="2 3">
    <name type="scientific">Tanacetum coccineum</name>
    <dbReference type="NCBI Taxonomy" id="301880"/>
    <lineage>
        <taxon>Eukaryota</taxon>
        <taxon>Viridiplantae</taxon>
        <taxon>Streptophyta</taxon>
        <taxon>Embryophyta</taxon>
        <taxon>Tracheophyta</taxon>
        <taxon>Spermatophyta</taxon>
        <taxon>Magnoliopsida</taxon>
        <taxon>eudicotyledons</taxon>
        <taxon>Gunneridae</taxon>
        <taxon>Pentapetalae</taxon>
        <taxon>asterids</taxon>
        <taxon>campanulids</taxon>
        <taxon>Asterales</taxon>
        <taxon>Asteraceae</taxon>
        <taxon>Asteroideae</taxon>
        <taxon>Anthemideae</taxon>
        <taxon>Anthemidinae</taxon>
        <taxon>Tanacetum</taxon>
    </lineage>
</organism>
<dbReference type="Proteomes" id="UP001151760">
    <property type="component" value="Unassembled WGS sequence"/>
</dbReference>
<reference evidence="2" key="2">
    <citation type="submission" date="2022-01" db="EMBL/GenBank/DDBJ databases">
        <authorList>
            <person name="Yamashiro T."/>
            <person name="Shiraishi A."/>
            <person name="Satake H."/>
            <person name="Nakayama K."/>
        </authorList>
    </citation>
    <scope>NUCLEOTIDE SEQUENCE</scope>
</reference>
<dbReference type="SUPFAM" id="SSF53098">
    <property type="entry name" value="Ribonuclease H-like"/>
    <property type="match status" value="1"/>
</dbReference>
<evidence type="ECO:0000313" key="2">
    <source>
        <dbReference type="EMBL" id="GJT79086.1"/>
    </source>
</evidence>
<name>A0ABQ5GTW2_9ASTR</name>
<dbReference type="InterPro" id="IPR041588">
    <property type="entry name" value="Integrase_H2C2"/>
</dbReference>
<dbReference type="EMBL" id="BQNB010018866">
    <property type="protein sequence ID" value="GJT79086.1"/>
    <property type="molecule type" value="Genomic_DNA"/>
</dbReference>
<feature type="domain" description="Integrase zinc-binding" evidence="1">
    <location>
        <begin position="251"/>
        <end position="286"/>
    </location>
</feature>
<dbReference type="Gene3D" id="1.10.340.70">
    <property type="match status" value="1"/>
</dbReference>
<dbReference type="Gene3D" id="3.10.10.10">
    <property type="entry name" value="HIV Type 1 Reverse Transcriptase, subunit A, domain 1"/>
    <property type="match status" value="2"/>
</dbReference>
<dbReference type="Gene3D" id="3.30.420.10">
    <property type="entry name" value="Ribonuclease H-like superfamily/Ribonuclease H"/>
    <property type="match status" value="1"/>
</dbReference>